<gene>
    <name evidence="1" type="ORF">BpHYR1_021009</name>
</gene>
<name>A0A3M7T150_BRAPC</name>
<evidence type="ECO:0000313" key="2">
    <source>
        <dbReference type="Proteomes" id="UP000276133"/>
    </source>
</evidence>
<dbReference type="AlphaFoldDB" id="A0A3M7T150"/>
<dbReference type="EMBL" id="REGN01000484">
    <property type="protein sequence ID" value="RNA41558.1"/>
    <property type="molecule type" value="Genomic_DNA"/>
</dbReference>
<keyword evidence="2" id="KW-1185">Reference proteome</keyword>
<accession>A0A3M7T150</accession>
<sequence>MFFFDALVRRFFSIFVFIKCT</sequence>
<evidence type="ECO:0000313" key="1">
    <source>
        <dbReference type="EMBL" id="RNA41558.1"/>
    </source>
</evidence>
<protein>
    <submittedName>
        <fullName evidence="1">Uncharacterized protein</fullName>
    </submittedName>
</protein>
<comment type="caution">
    <text evidence="1">The sequence shown here is derived from an EMBL/GenBank/DDBJ whole genome shotgun (WGS) entry which is preliminary data.</text>
</comment>
<proteinExistence type="predicted"/>
<organism evidence="1 2">
    <name type="scientific">Brachionus plicatilis</name>
    <name type="common">Marine rotifer</name>
    <name type="synonym">Brachionus muelleri</name>
    <dbReference type="NCBI Taxonomy" id="10195"/>
    <lineage>
        <taxon>Eukaryota</taxon>
        <taxon>Metazoa</taxon>
        <taxon>Spiralia</taxon>
        <taxon>Gnathifera</taxon>
        <taxon>Rotifera</taxon>
        <taxon>Eurotatoria</taxon>
        <taxon>Monogononta</taxon>
        <taxon>Pseudotrocha</taxon>
        <taxon>Ploima</taxon>
        <taxon>Brachionidae</taxon>
        <taxon>Brachionus</taxon>
    </lineage>
</organism>
<dbReference type="Proteomes" id="UP000276133">
    <property type="component" value="Unassembled WGS sequence"/>
</dbReference>
<reference evidence="1 2" key="1">
    <citation type="journal article" date="2018" name="Sci. Rep.">
        <title>Genomic signatures of local adaptation to the degree of environmental predictability in rotifers.</title>
        <authorList>
            <person name="Franch-Gras L."/>
            <person name="Hahn C."/>
            <person name="Garcia-Roger E.M."/>
            <person name="Carmona M.J."/>
            <person name="Serra M."/>
            <person name="Gomez A."/>
        </authorList>
    </citation>
    <scope>NUCLEOTIDE SEQUENCE [LARGE SCALE GENOMIC DNA]</scope>
    <source>
        <strain evidence="1">HYR1</strain>
    </source>
</reference>